<evidence type="ECO:0000313" key="3">
    <source>
        <dbReference type="Proteomes" id="UP000553706"/>
    </source>
</evidence>
<comment type="caution">
    <text evidence="2">The sequence shown here is derived from an EMBL/GenBank/DDBJ whole genome shotgun (WGS) entry which is preliminary data.</text>
</comment>
<dbReference type="PANTHER" id="PTHR31527">
    <property type="entry name" value="RE64534P"/>
    <property type="match status" value="1"/>
</dbReference>
<dbReference type="Pfam" id="PF09347">
    <property type="entry name" value="DUF1989"/>
    <property type="match status" value="1"/>
</dbReference>
<dbReference type="AlphaFoldDB" id="A0A840VMB3"/>
<sequence length="260" mass="28262">MLDLDKLTPEQYRARYEALQIQARARAAAPKPVTQFADIARENIVSQDTIPPGWYACLRLHKGATLRITNTSGTPGAAFFMWNADETAERYNAGDTTKLQWTTNFTTGRVLFSDMGRVLASITADSGAGHDTIIGPNSPAQTTRRNGRDNLRSAAAKFGLSRRDVAPSLSLFSPVAVDEQGCMRWRGNPPAGAMLELRAEMNLLVVLSNTPAALSPIQEATGPISYIIWRAPAAGPKDLCRTFTEEAVRGFINTDGFFAA</sequence>
<organism evidence="2 3">
    <name type="scientific">Acidocella aromatica</name>
    <dbReference type="NCBI Taxonomy" id="1303579"/>
    <lineage>
        <taxon>Bacteria</taxon>
        <taxon>Pseudomonadati</taxon>
        <taxon>Pseudomonadota</taxon>
        <taxon>Alphaproteobacteria</taxon>
        <taxon>Acetobacterales</taxon>
        <taxon>Acidocellaceae</taxon>
        <taxon>Acidocella</taxon>
    </lineage>
</organism>
<dbReference type="Proteomes" id="UP000553706">
    <property type="component" value="Unassembled WGS sequence"/>
</dbReference>
<evidence type="ECO:0000259" key="1">
    <source>
        <dbReference type="Pfam" id="PF09347"/>
    </source>
</evidence>
<gene>
    <name evidence="2" type="ORF">HNP71_001579</name>
</gene>
<evidence type="ECO:0000313" key="2">
    <source>
        <dbReference type="EMBL" id="MBB5373319.1"/>
    </source>
</evidence>
<protein>
    <recommendedName>
        <fullName evidence="1">DUF1989 domain-containing protein</fullName>
    </recommendedName>
</protein>
<dbReference type="InterPro" id="IPR018959">
    <property type="entry name" value="DUF1989"/>
</dbReference>
<name>A0A840VMB3_9PROT</name>
<dbReference type="PANTHER" id="PTHR31527:SF0">
    <property type="entry name" value="RE64534P"/>
    <property type="match status" value="1"/>
</dbReference>
<proteinExistence type="predicted"/>
<keyword evidence="3" id="KW-1185">Reference proteome</keyword>
<dbReference type="RefSeq" id="WP_183266335.1">
    <property type="nucleotide sequence ID" value="NZ_JACHFJ010000006.1"/>
</dbReference>
<dbReference type="NCBIfam" id="TIGR03425">
    <property type="entry name" value="urea_degr_2"/>
    <property type="match status" value="1"/>
</dbReference>
<feature type="domain" description="DUF1989" evidence="1">
    <location>
        <begin position="49"/>
        <end position="204"/>
    </location>
</feature>
<accession>A0A840VMB3</accession>
<dbReference type="EMBL" id="JACHFJ010000006">
    <property type="protein sequence ID" value="MBB5373319.1"/>
    <property type="molecule type" value="Genomic_DNA"/>
</dbReference>
<reference evidence="2 3" key="1">
    <citation type="submission" date="2020-08" db="EMBL/GenBank/DDBJ databases">
        <title>Genomic Encyclopedia of Type Strains, Phase IV (KMG-IV): sequencing the most valuable type-strain genomes for metagenomic binning, comparative biology and taxonomic classification.</title>
        <authorList>
            <person name="Goeker M."/>
        </authorList>
    </citation>
    <scope>NUCLEOTIDE SEQUENCE [LARGE SCALE GENOMIC DNA]</scope>
    <source>
        <strain evidence="2 3">DSM 27026</strain>
    </source>
</reference>
<dbReference type="InterPro" id="IPR017792">
    <property type="entry name" value="UAAP1"/>
</dbReference>